<evidence type="ECO:0000256" key="8">
    <source>
        <dbReference type="SAM" id="MobiDB-lite"/>
    </source>
</evidence>
<dbReference type="NCBIfam" id="TIGR00115">
    <property type="entry name" value="tig"/>
    <property type="match status" value="1"/>
</dbReference>
<proteinExistence type="predicted"/>
<evidence type="ECO:0000256" key="5">
    <source>
        <dbReference type="ARBA" id="ARBA00023235"/>
    </source>
</evidence>
<evidence type="ECO:0000256" key="7">
    <source>
        <dbReference type="PROSITE-ProRule" id="PRU00277"/>
    </source>
</evidence>
<keyword evidence="12" id="KW-1185">Reference proteome</keyword>
<dbReference type="InterPro" id="IPR037041">
    <property type="entry name" value="Trigger_fac_C_sf"/>
</dbReference>
<feature type="chain" id="PRO_5046934300" description="peptidylprolyl isomerase" evidence="9">
    <location>
        <begin position="22"/>
        <end position="391"/>
    </location>
</feature>
<comment type="subcellular location">
    <subcellularLocation>
        <location evidence="2">Cytoplasm</location>
    </subcellularLocation>
</comment>
<dbReference type="Proteomes" id="UP000647491">
    <property type="component" value="Unassembled WGS sequence"/>
</dbReference>
<feature type="compositionally biased region" description="Polar residues" evidence="8">
    <location>
        <begin position="43"/>
        <end position="52"/>
    </location>
</feature>
<dbReference type="RefSeq" id="WP_022273902.1">
    <property type="nucleotide sequence ID" value="NZ_JACRTJ010000014.1"/>
</dbReference>
<keyword evidence="5 7" id="KW-0413">Isomerase</keyword>
<dbReference type="EC" id="5.2.1.8" evidence="7"/>
<feature type="region of interest" description="Disordered" evidence="8">
    <location>
        <begin position="28"/>
        <end position="62"/>
    </location>
</feature>
<keyword evidence="9" id="KW-0732">Signal</keyword>
<dbReference type="PROSITE" id="PS50059">
    <property type="entry name" value="FKBP_PPIASE"/>
    <property type="match status" value="1"/>
</dbReference>
<organism evidence="11 12">
    <name type="scientific">Enterocloster hominis</name>
    <name type="common">ex Liu et al. 2021</name>
    <dbReference type="NCBI Taxonomy" id="2763663"/>
    <lineage>
        <taxon>Bacteria</taxon>
        <taxon>Bacillati</taxon>
        <taxon>Bacillota</taxon>
        <taxon>Clostridia</taxon>
        <taxon>Lachnospirales</taxon>
        <taxon>Lachnospiraceae</taxon>
        <taxon>Enterocloster</taxon>
    </lineage>
</organism>
<evidence type="ECO:0000256" key="3">
    <source>
        <dbReference type="ARBA" id="ARBA00022618"/>
    </source>
</evidence>
<dbReference type="Pfam" id="PF05698">
    <property type="entry name" value="Trigger_C"/>
    <property type="match status" value="1"/>
</dbReference>
<dbReference type="Gene3D" id="3.10.50.40">
    <property type="match status" value="1"/>
</dbReference>
<evidence type="ECO:0000256" key="1">
    <source>
        <dbReference type="ARBA" id="ARBA00000971"/>
    </source>
</evidence>
<feature type="compositionally biased region" description="Polar residues" evidence="8">
    <location>
        <begin position="382"/>
        <end position="391"/>
    </location>
</feature>
<protein>
    <recommendedName>
        <fullName evidence="7">peptidylprolyl isomerase</fullName>
        <ecNumber evidence="7">5.2.1.8</ecNumber>
    </recommendedName>
</protein>
<accession>A0ABR7NS11</accession>
<gene>
    <name evidence="11" type="primary">tig</name>
    <name evidence="11" type="ORF">H8708_06660</name>
</gene>
<dbReference type="Gene3D" id="1.10.3120.10">
    <property type="entry name" value="Trigger factor, C-terminal domain"/>
    <property type="match status" value="1"/>
</dbReference>
<dbReference type="InterPro" id="IPR046357">
    <property type="entry name" value="PPIase_dom_sf"/>
</dbReference>
<dbReference type="InterPro" id="IPR008880">
    <property type="entry name" value="Trigger_fac_C"/>
</dbReference>
<evidence type="ECO:0000259" key="10">
    <source>
        <dbReference type="PROSITE" id="PS50059"/>
    </source>
</evidence>
<dbReference type="InterPro" id="IPR005215">
    <property type="entry name" value="Trig_fac"/>
</dbReference>
<feature type="signal peptide" evidence="9">
    <location>
        <begin position="1"/>
        <end position="21"/>
    </location>
</feature>
<dbReference type="SUPFAM" id="SSF54534">
    <property type="entry name" value="FKBP-like"/>
    <property type="match status" value="1"/>
</dbReference>
<dbReference type="PROSITE" id="PS51257">
    <property type="entry name" value="PROKAR_LIPOPROTEIN"/>
    <property type="match status" value="1"/>
</dbReference>
<evidence type="ECO:0000313" key="12">
    <source>
        <dbReference type="Proteomes" id="UP000647491"/>
    </source>
</evidence>
<feature type="domain" description="PPIase FKBP-type" evidence="10">
    <location>
        <begin position="110"/>
        <end position="190"/>
    </location>
</feature>
<dbReference type="Pfam" id="PF00254">
    <property type="entry name" value="FKBP_C"/>
    <property type="match status" value="1"/>
</dbReference>
<dbReference type="SUPFAM" id="SSF109998">
    <property type="entry name" value="Triger factor/SurA peptide-binding domain-like"/>
    <property type="match status" value="1"/>
</dbReference>
<keyword evidence="3" id="KW-0132">Cell division</keyword>
<sequence>MIKRKLITAGFVIAMAAMVMSGCKSGGTDKETTAAAAGETAGSQESGTASGETKSEEELTDEASLELGNYKGLTLTAVKAGVTDEDLEAELENLKGQYPAEVTGRAAKLGDVANIDYVGTKDGEAFSGGTAEGFDLALGSGTFIDGFEDGVVGMNVGEEKDLNLTFPENYKSADLAGQEVVFHVTLNAIKNAEETAIDDALAKRAMDDENATLDQLRSQVYGGLENQAESNFFNEAGSELLNQAIENSKVTCDPDAVDDMYDQLVTTYTAYAGQYGMELEEFLSMFLQTDKAGLRATAENLVKQEMVLNAIIEAEGIKATDEEKDKLAQMNYFADAEEMVSTYGEESANRLFQMGAAYYYLIDNAVQGAPAGAGETVEGHTESQAAETTAP</sequence>
<dbReference type="InterPro" id="IPR001179">
    <property type="entry name" value="PPIase_FKBP_dom"/>
</dbReference>
<dbReference type="EMBL" id="JACRTJ010000014">
    <property type="protein sequence ID" value="MBC8598912.1"/>
    <property type="molecule type" value="Genomic_DNA"/>
</dbReference>
<keyword evidence="4 7" id="KW-0697">Rotamase</keyword>
<comment type="catalytic activity">
    <reaction evidence="1 7">
        <text>[protein]-peptidylproline (omega=180) = [protein]-peptidylproline (omega=0)</text>
        <dbReference type="Rhea" id="RHEA:16237"/>
        <dbReference type="Rhea" id="RHEA-COMP:10747"/>
        <dbReference type="Rhea" id="RHEA-COMP:10748"/>
        <dbReference type="ChEBI" id="CHEBI:83833"/>
        <dbReference type="ChEBI" id="CHEBI:83834"/>
        <dbReference type="EC" id="5.2.1.8"/>
    </reaction>
</comment>
<evidence type="ECO:0000256" key="2">
    <source>
        <dbReference type="ARBA" id="ARBA00004496"/>
    </source>
</evidence>
<reference evidence="11 12" key="1">
    <citation type="submission" date="2020-08" db="EMBL/GenBank/DDBJ databases">
        <title>Genome public.</title>
        <authorList>
            <person name="Liu C."/>
            <person name="Sun Q."/>
        </authorList>
    </citation>
    <scope>NUCLEOTIDE SEQUENCE [LARGE SCALE GENOMIC DNA]</scope>
    <source>
        <strain evidence="11 12">BX10</strain>
    </source>
</reference>
<name>A0ABR7NS11_9FIRM</name>
<evidence type="ECO:0000256" key="6">
    <source>
        <dbReference type="ARBA" id="ARBA00023306"/>
    </source>
</evidence>
<evidence type="ECO:0000313" key="11">
    <source>
        <dbReference type="EMBL" id="MBC8598912.1"/>
    </source>
</evidence>
<dbReference type="GO" id="GO:0003755">
    <property type="term" value="F:peptidyl-prolyl cis-trans isomerase activity"/>
    <property type="evidence" value="ECO:0007669"/>
    <property type="project" value="UniProtKB-EC"/>
</dbReference>
<evidence type="ECO:0000256" key="4">
    <source>
        <dbReference type="ARBA" id="ARBA00023110"/>
    </source>
</evidence>
<feature type="compositionally biased region" description="Low complexity" evidence="8">
    <location>
        <begin position="33"/>
        <end position="42"/>
    </location>
</feature>
<evidence type="ECO:0000256" key="9">
    <source>
        <dbReference type="SAM" id="SignalP"/>
    </source>
</evidence>
<keyword evidence="6" id="KW-0131">Cell cycle</keyword>
<dbReference type="InterPro" id="IPR027304">
    <property type="entry name" value="Trigger_fact/SurA_dom_sf"/>
</dbReference>
<feature type="region of interest" description="Disordered" evidence="8">
    <location>
        <begin position="372"/>
        <end position="391"/>
    </location>
</feature>
<comment type="caution">
    <text evidence="11">The sequence shown here is derived from an EMBL/GenBank/DDBJ whole genome shotgun (WGS) entry which is preliminary data.</text>
</comment>